<protein>
    <submittedName>
        <fullName evidence="1">Uncharacterized protein</fullName>
    </submittedName>
</protein>
<evidence type="ECO:0000313" key="2">
    <source>
        <dbReference type="Proteomes" id="UP001279734"/>
    </source>
</evidence>
<keyword evidence="2" id="KW-1185">Reference proteome</keyword>
<comment type="caution">
    <text evidence="1">The sequence shown here is derived from an EMBL/GenBank/DDBJ whole genome shotgun (WGS) entry which is preliminary data.</text>
</comment>
<gene>
    <name evidence="1" type="ORF">Nepgr_014075</name>
</gene>
<sequence length="78" mass="8699">MGIAGNCMLTRGLGFLKHLLSSIATSRHSISTKKRCLSNDFFPKRSRSVDPIDAHLSEAIKDCIEYFHSCSAEHRDSC</sequence>
<dbReference type="Proteomes" id="UP001279734">
    <property type="component" value="Unassembled WGS sequence"/>
</dbReference>
<organism evidence="1 2">
    <name type="scientific">Nepenthes gracilis</name>
    <name type="common">Slender pitcher plant</name>
    <dbReference type="NCBI Taxonomy" id="150966"/>
    <lineage>
        <taxon>Eukaryota</taxon>
        <taxon>Viridiplantae</taxon>
        <taxon>Streptophyta</taxon>
        <taxon>Embryophyta</taxon>
        <taxon>Tracheophyta</taxon>
        <taxon>Spermatophyta</taxon>
        <taxon>Magnoliopsida</taxon>
        <taxon>eudicotyledons</taxon>
        <taxon>Gunneridae</taxon>
        <taxon>Pentapetalae</taxon>
        <taxon>Caryophyllales</taxon>
        <taxon>Nepenthaceae</taxon>
        <taxon>Nepenthes</taxon>
    </lineage>
</organism>
<evidence type="ECO:0000313" key="1">
    <source>
        <dbReference type="EMBL" id="GMH12234.1"/>
    </source>
</evidence>
<proteinExistence type="predicted"/>
<name>A0AAD3SK43_NEPGR</name>
<dbReference type="AlphaFoldDB" id="A0AAD3SK43"/>
<accession>A0AAD3SK43</accession>
<reference evidence="1" key="1">
    <citation type="submission" date="2023-05" db="EMBL/GenBank/DDBJ databases">
        <title>Nepenthes gracilis genome sequencing.</title>
        <authorList>
            <person name="Fukushima K."/>
        </authorList>
    </citation>
    <scope>NUCLEOTIDE SEQUENCE</scope>
    <source>
        <strain evidence="1">SING2019-196</strain>
    </source>
</reference>
<dbReference type="EMBL" id="BSYO01000011">
    <property type="protein sequence ID" value="GMH12234.1"/>
    <property type="molecule type" value="Genomic_DNA"/>
</dbReference>